<evidence type="ECO:0000256" key="1">
    <source>
        <dbReference type="SAM" id="Coils"/>
    </source>
</evidence>
<evidence type="ECO:0000313" key="3">
    <source>
        <dbReference type="Proteomes" id="UP000647424"/>
    </source>
</evidence>
<sequence length="1156" mass="118282">MSTIATLTIEMAANIARLQTDMDQAKRVVNDSMKSIEQAVGLAKTAFVAFAGISSVDAFVGMVRGSIEAAAKLHDLAAQTGATVEALSAMSAVGKTSDTSMETISAAMNKLAKNMAGATEDTKGAGKALEAIGIDFATFKALSPDEQMQAVAKAMDNFADGSGKSAVAMALYGKEGAKLIPFLKDLAEVGELHAKVTAEQAAMADNFSDNLVKLKASGEGWKKELAMGMLPALNEAGQAVLDVMNGTGGLREAVRELSRDGTIAEWTRAGITALTYLIDVVEALWRVIQRLYLETKADFEQMGALFTGVGKAFSLAANGDFKGAMEAMAAGMEKAKEVAVKAHDDIESAWQKQLLGESIRTRMAELQGLGTASEVAKPKLDFTNVMNNNKEAADKQAKAYADLVASINEKIAAAKLETEVGGKLTEAQKLQLEISKQVEKGTITLKDATSDNTKALLAQLTAAEQAKAVQEDLHKASEEAWKEYLKNTDALQKNVQAIEDKVRKQLEENDAIGKTKAELLQLEIARLKDEAATLGQIVQQEEYLGLCTRETVAHQDTLAALNKLIEAKEQGVHLQAAKEAADAWEKTAKIIETSLTDALMRGFEAGKSFGQNLRDTLSNLFNTLILRPIIQPIAQGASSAVLGAVSMGASGAASAATPGSLASLVGGATGFLGGGLKAGFSGIFGEAGVAGTMDAGMIALQSGNLSGGLGTLAGGAAGILGTAAAGIGLGSLIAGDKSVGGLSGTASSAIGTAIGAAIAGPLGAVLGGALGGVFNAAFGMGDKETTSKGVSGTIGGGAVTGQLYANWKQDGGWFRSDKSGTDYAAMTADLQAAMDSGALAILESTKAYADALGMPAQQLATITSSFTTQLTGDAEKDKQAILDALGQYQVALTARFQDALLPFQKAGETLIQTMQRLTLIQTVSESLNSLGEGFGNFAHASVDARESIIGLTGGIDALVQKANGFVSNYYSQNEQGGITAKAVEQGLVAAGFTAEQINALSSRADYRALLEGLDVNTATGQQQFAALLNLQDKFASVSALMGDQKLTLDELAKQAPTVAALDKLFTPTQDTAQATQNVADGVATSNTLLGAISGKLDAISAASDAAVAAANSAAAAAANAAGAASSAASAASSAASSASLAAAAPTYSYDIGGGGG</sequence>
<comment type="caution">
    <text evidence="2">The sequence shown here is derived from an EMBL/GenBank/DDBJ whole genome shotgun (WGS) entry which is preliminary data.</text>
</comment>
<proteinExistence type="predicted"/>
<evidence type="ECO:0000313" key="2">
    <source>
        <dbReference type="EMBL" id="MBD8051760.1"/>
    </source>
</evidence>
<organism evidence="2 3">
    <name type="scientific">Limnohabitans radicicola</name>
    <dbReference type="NCBI Taxonomy" id="2771427"/>
    <lineage>
        <taxon>Bacteria</taxon>
        <taxon>Pseudomonadati</taxon>
        <taxon>Pseudomonadota</taxon>
        <taxon>Betaproteobacteria</taxon>
        <taxon>Burkholderiales</taxon>
        <taxon>Comamonadaceae</taxon>
        <taxon>Limnohabitans</taxon>
    </lineage>
</organism>
<dbReference type="EMBL" id="JACYFT010000004">
    <property type="protein sequence ID" value="MBD8051760.1"/>
    <property type="molecule type" value="Genomic_DNA"/>
</dbReference>
<gene>
    <name evidence="2" type="ORF">IC609_14530</name>
</gene>
<reference evidence="2" key="1">
    <citation type="submission" date="2020-09" db="EMBL/GenBank/DDBJ databases">
        <title>Genome seq and assembly of Limnohabitants sp.</title>
        <authorList>
            <person name="Chhetri G."/>
        </authorList>
    </citation>
    <scope>NUCLEOTIDE SEQUENCE</scope>
    <source>
        <strain evidence="2">JUR4</strain>
    </source>
</reference>
<name>A0A927FLL4_9BURK</name>
<dbReference type="AlphaFoldDB" id="A0A927FLL4"/>
<accession>A0A927FLL4</accession>
<dbReference type="Proteomes" id="UP000647424">
    <property type="component" value="Unassembled WGS sequence"/>
</dbReference>
<feature type="coiled-coil region" evidence="1">
    <location>
        <begin position="488"/>
        <end position="537"/>
    </location>
</feature>
<keyword evidence="1" id="KW-0175">Coiled coil</keyword>
<evidence type="ECO:0008006" key="4">
    <source>
        <dbReference type="Google" id="ProtNLM"/>
    </source>
</evidence>
<dbReference type="RefSeq" id="WP_191820259.1">
    <property type="nucleotide sequence ID" value="NZ_JACYFT010000004.1"/>
</dbReference>
<protein>
    <recommendedName>
        <fullName evidence="4">Bacteriophage tail tape measure N-terminal domain-containing protein</fullName>
    </recommendedName>
</protein>
<keyword evidence="3" id="KW-1185">Reference proteome</keyword>